<evidence type="ECO:0000313" key="1">
    <source>
        <dbReference type="EMBL" id="SHJ57753.1"/>
    </source>
</evidence>
<evidence type="ECO:0000313" key="2">
    <source>
        <dbReference type="Proteomes" id="UP000183982"/>
    </source>
</evidence>
<gene>
    <name evidence="1" type="ORF">SAMN05444000_11089</name>
</gene>
<accession>A0A1M6KFJ5</accession>
<dbReference type="STRING" id="1470563.SAMN05444000_11089"/>
<dbReference type="AlphaFoldDB" id="A0A1M6KFJ5"/>
<proteinExistence type="predicted"/>
<dbReference type="EMBL" id="FQZQ01000010">
    <property type="protein sequence ID" value="SHJ57753.1"/>
    <property type="molecule type" value="Genomic_DNA"/>
</dbReference>
<dbReference type="Proteomes" id="UP000183982">
    <property type="component" value="Unassembled WGS sequence"/>
</dbReference>
<keyword evidence="2" id="KW-1185">Reference proteome</keyword>
<name>A0A1M6KFJ5_9RHOB</name>
<reference evidence="2" key="1">
    <citation type="submission" date="2016-11" db="EMBL/GenBank/DDBJ databases">
        <authorList>
            <person name="Varghese N."/>
            <person name="Submissions S."/>
        </authorList>
    </citation>
    <scope>NUCLEOTIDE SEQUENCE [LARGE SCALE GENOMIC DNA]</scope>
    <source>
        <strain evidence="2">DSM 100564</strain>
    </source>
</reference>
<sequence length="74" mass="8466">MSISDYNTPLRAPRTIAFLMRVPLRWVLPVLQGLAAGTGPSEPYISDRTARDIGLRGPELERRRIKWPSHQNRL</sequence>
<protein>
    <submittedName>
        <fullName evidence="1">Uncharacterized protein</fullName>
    </submittedName>
</protein>
<organism evidence="1 2">
    <name type="scientific">Shimia gijangensis</name>
    <dbReference type="NCBI Taxonomy" id="1470563"/>
    <lineage>
        <taxon>Bacteria</taxon>
        <taxon>Pseudomonadati</taxon>
        <taxon>Pseudomonadota</taxon>
        <taxon>Alphaproteobacteria</taxon>
        <taxon>Rhodobacterales</taxon>
        <taxon>Roseobacteraceae</taxon>
    </lineage>
</organism>